<feature type="binding site" evidence="10">
    <location>
        <begin position="457"/>
        <end position="458"/>
    </location>
    <ligand>
        <name>L-glutamate</name>
        <dbReference type="ChEBI" id="CHEBI:29985"/>
    </ligand>
</feature>
<comment type="subunit">
    <text evidence="11">This enzyme consists of two polypeptide chains, which are synthesized in precursor form from a single polypeptide.</text>
</comment>
<sequence length="575" mass="61459">MHTSPRLLHRVVLLLVSAFIWSHAHGQAILEGERHHPVPGSHGMVATSHPKATEVALDVLKKGGNAVDAAVTAGFALAVTQPRSGNIGGGGFMLFAPGDGGPVHAIDYRETAPAAATETMFQDETGNVVTNRSRFTHLAAGVPGTVAGLALALERYGTISLETALAPAIQLAREGFEVPHRFTEGLEQARERLTIWPATRATFYREDGKAPQPGEIFRQPELAATLQRIADHGVQDFYRGETARLIVEEMERGGGLITMADLASYEPAIREPVRGTYRGHEIFSMSPPSSGGTHIVQILNILEGYPIADYGLNSAQTIHLMAEAMKRAYADRSEYLGDTDFVDVPLAGITSKAYADKLRTDISMAEPTPAKAISPGNPIPYESNETTHFSIVDAWGNAVSNTYTINFSYGSGITVTGAGFLLNNEMDDFSAKPGVPNAYGLIGGDANRVQPGKRMLSSMSPTIVRKDGRNFLVTGSPGGSRIITTTLQVIMNVIDHGLNIQSAVAAARIHHQWLPDEIRIEQGISPDTIDLLQAMGHTLSPGAAMGASQSILVDDDGRLWGAADPRRSTSSAVGY</sequence>
<evidence type="ECO:0000256" key="10">
    <source>
        <dbReference type="PIRSR" id="PIRSR600101-2"/>
    </source>
</evidence>
<proteinExistence type="inferred from homology"/>
<evidence type="ECO:0000256" key="9">
    <source>
        <dbReference type="PIRSR" id="PIRSR600101-1"/>
    </source>
</evidence>
<comment type="catalytic activity">
    <reaction evidence="1 11">
        <text>an S-substituted glutathione + H2O = an S-substituted L-cysteinylglycine + L-glutamate</text>
        <dbReference type="Rhea" id="RHEA:59468"/>
        <dbReference type="ChEBI" id="CHEBI:15377"/>
        <dbReference type="ChEBI" id="CHEBI:29985"/>
        <dbReference type="ChEBI" id="CHEBI:90779"/>
        <dbReference type="ChEBI" id="CHEBI:143103"/>
        <dbReference type="EC" id="3.4.19.13"/>
    </reaction>
</comment>
<feature type="binding site" evidence="10">
    <location>
        <begin position="404"/>
        <end position="406"/>
    </location>
    <ligand>
        <name>L-glutamate</name>
        <dbReference type="ChEBI" id="CHEBI:29985"/>
    </ligand>
</feature>
<reference evidence="12 13" key="1">
    <citation type="submission" date="2016-10" db="EMBL/GenBank/DDBJ databases">
        <authorList>
            <person name="de Groot N.N."/>
        </authorList>
    </citation>
    <scope>NUCLEOTIDE SEQUENCE [LARGE SCALE GENOMIC DNA]</scope>
    <source>
        <strain evidence="12 13">CGMCC 1.9167</strain>
    </source>
</reference>
<dbReference type="GO" id="GO:0103068">
    <property type="term" value="F:leukotriene C4 gamma-glutamyl transferase activity"/>
    <property type="evidence" value="ECO:0007669"/>
    <property type="project" value="UniProtKB-EC"/>
</dbReference>
<dbReference type="GO" id="GO:0036374">
    <property type="term" value="F:glutathione hydrolase activity"/>
    <property type="evidence" value="ECO:0007669"/>
    <property type="project" value="UniProtKB-UniRule"/>
</dbReference>
<dbReference type="InterPro" id="IPR055262">
    <property type="entry name" value="GGT_CS"/>
</dbReference>
<feature type="binding site" evidence="10">
    <location>
        <position position="479"/>
    </location>
    <ligand>
        <name>L-glutamate</name>
        <dbReference type="ChEBI" id="CHEBI:29985"/>
    </ligand>
</feature>
<dbReference type="GO" id="GO:0006751">
    <property type="term" value="P:glutathione catabolic process"/>
    <property type="evidence" value="ECO:0007669"/>
    <property type="project" value="UniProtKB-UniRule"/>
</dbReference>
<dbReference type="Proteomes" id="UP000198644">
    <property type="component" value="Unassembled WGS sequence"/>
</dbReference>
<dbReference type="PROSITE" id="PS00462">
    <property type="entry name" value="G_GLU_TRANSPEPTIDASE"/>
    <property type="match status" value="1"/>
</dbReference>
<dbReference type="InterPro" id="IPR000101">
    <property type="entry name" value="GGT_peptidase"/>
</dbReference>
<comment type="catalytic activity">
    <reaction evidence="2 11">
        <text>glutathione + H2O = L-cysteinylglycine + L-glutamate</text>
        <dbReference type="Rhea" id="RHEA:28807"/>
        <dbReference type="ChEBI" id="CHEBI:15377"/>
        <dbReference type="ChEBI" id="CHEBI:29985"/>
        <dbReference type="ChEBI" id="CHEBI:57925"/>
        <dbReference type="ChEBI" id="CHEBI:61694"/>
        <dbReference type="EC" id="3.4.19.13"/>
    </reaction>
</comment>
<dbReference type="Gene3D" id="3.60.20.40">
    <property type="match status" value="1"/>
</dbReference>
<dbReference type="UniPathway" id="UPA00204"/>
<comment type="PTM">
    <text evidence="11">Cleaved by autocatalysis into a large and a small subunit.</text>
</comment>
<evidence type="ECO:0000256" key="2">
    <source>
        <dbReference type="ARBA" id="ARBA00001089"/>
    </source>
</evidence>
<dbReference type="InterPro" id="IPR043137">
    <property type="entry name" value="GGT_ssub_C"/>
</dbReference>
<dbReference type="NCBIfam" id="TIGR00066">
    <property type="entry name" value="g_glut_trans"/>
    <property type="match status" value="1"/>
</dbReference>
<gene>
    <name evidence="12" type="ORF">SAMN05216203_0090</name>
</gene>
<dbReference type="OrthoDB" id="5297205at2"/>
<dbReference type="STRING" id="650891.SAMN05216203_0090"/>
<evidence type="ECO:0000256" key="7">
    <source>
        <dbReference type="ARBA" id="ARBA00023315"/>
    </source>
</evidence>
<evidence type="ECO:0000256" key="6">
    <source>
        <dbReference type="ARBA" id="ARBA00023145"/>
    </source>
</evidence>
<comment type="catalytic activity">
    <reaction evidence="8 11">
        <text>an N-terminal (5-L-glutamyl)-[peptide] + an alpha-amino acid = 5-L-glutamyl amino acid + an N-terminal L-alpha-aminoacyl-[peptide]</text>
        <dbReference type="Rhea" id="RHEA:23904"/>
        <dbReference type="Rhea" id="RHEA-COMP:9780"/>
        <dbReference type="Rhea" id="RHEA-COMP:9795"/>
        <dbReference type="ChEBI" id="CHEBI:77644"/>
        <dbReference type="ChEBI" id="CHEBI:78597"/>
        <dbReference type="ChEBI" id="CHEBI:78599"/>
        <dbReference type="ChEBI" id="CHEBI:78608"/>
        <dbReference type="EC" id="2.3.2.2"/>
    </reaction>
</comment>
<dbReference type="FunFam" id="3.60.20.40:FF:000003">
    <property type="entry name" value="Gamma-glutamyltranspeptidase"/>
    <property type="match status" value="1"/>
</dbReference>
<feature type="active site" description="Nucleophile" evidence="9">
    <location>
        <position position="386"/>
    </location>
</feature>
<evidence type="ECO:0000256" key="8">
    <source>
        <dbReference type="ARBA" id="ARBA00047417"/>
    </source>
</evidence>
<comment type="pathway">
    <text evidence="11">Sulfur metabolism; glutathione metabolism.</text>
</comment>
<evidence type="ECO:0000256" key="11">
    <source>
        <dbReference type="RuleBase" id="RU368036"/>
    </source>
</evidence>
<dbReference type="SUPFAM" id="SSF56235">
    <property type="entry name" value="N-terminal nucleophile aminohydrolases (Ntn hydrolases)"/>
    <property type="match status" value="1"/>
</dbReference>
<evidence type="ECO:0000313" key="12">
    <source>
        <dbReference type="EMBL" id="SFR41496.1"/>
    </source>
</evidence>
<dbReference type="PRINTS" id="PR01210">
    <property type="entry name" value="GGTRANSPTASE"/>
</dbReference>
<dbReference type="EC" id="2.3.2.2" evidence="11"/>
<keyword evidence="7 11" id="KW-0012">Acyltransferase</keyword>
<evidence type="ECO:0000313" key="13">
    <source>
        <dbReference type="Proteomes" id="UP000198644"/>
    </source>
</evidence>
<comment type="similarity">
    <text evidence="3 11">Belongs to the gamma-glutamyltransferase family.</text>
</comment>
<keyword evidence="11" id="KW-0317">Glutathione biosynthesis</keyword>
<dbReference type="PANTHER" id="PTHR43199:SF1">
    <property type="entry name" value="GLUTATHIONE HYDROLASE PROENZYME"/>
    <property type="match status" value="1"/>
</dbReference>
<evidence type="ECO:0000256" key="1">
    <source>
        <dbReference type="ARBA" id="ARBA00001049"/>
    </source>
</evidence>
<keyword evidence="4 11" id="KW-0808">Transferase</keyword>
<keyword evidence="13" id="KW-1185">Reference proteome</keyword>
<dbReference type="RefSeq" id="WP_092008359.1">
    <property type="nucleotide sequence ID" value="NZ_FOYW01000001.1"/>
</dbReference>
<evidence type="ECO:0000256" key="3">
    <source>
        <dbReference type="ARBA" id="ARBA00009381"/>
    </source>
</evidence>
<accession>A0A1I6GH39</accession>
<dbReference type="InterPro" id="IPR043138">
    <property type="entry name" value="GGT_lsub"/>
</dbReference>
<name>A0A1I6GH39_9GAMM</name>
<keyword evidence="6 11" id="KW-0865">Zymogen</keyword>
<keyword evidence="5 11" id="KW-0378">Hydrolase</keyword>
<evidence type="ECO:0000256" key="4">
    <source>
        <dbReference type="ARBA" id="ARBA00022679"/>
    </source>
</evidence>
<feature type="binding site" evidence="10">
    <location>
        <position position="428"/>
    </location>
    <ligand>
        <name>L-glutamate</name>
        <dbReference type="ChEBI" id="CHEBI:29985"/>
    </ligand>
</feature>
<dbReference type="GO" id="GO:0006750">
    <property type="term" value="P:glutathione biosynthetic process"/>
    <property type="evidence" value="ECO:0007669"/>
    <property type="project" value="UniProtKB-KW"/>
</dbReference>
<dbReference type="EC" id="3.4.19.13" evidence="11"/>
<feature type="binding site" evidence="10">
    <location>
        <position position="109"/>
    </location>
    <ligand>
        <name>L-glutamate</name>
        <dbReference type="ChEBI" id="CHEBI:29985"/>
    </ligand>
</feature>
<evidence type="ECO:0000256" key="5">
    <source>
        <dbReference type="ARBA" id="ARBA00022801"/>
    </source>
</evidence>
<organism evidence="12 13">
    <name type="scientific">Marinobacter daqiaonensis</name>
    <dbReference type="NCBI Taxonomy" id="650891"/>
    <lineage>
        <taxon>Bacteria</taxon>
        <taxon>Pseudomonadati</taxon>
        <taxon>Pseudomonadota</taxon>
        <taxon>Gammaproteobacteria</taxon>
        <taxon>Pseudomonadales</taxon>
        <taxon>Marinobacteraceae</taxon>
        <taxon>Marinobacter</taxon>
    </lineage>
</organism>
<protein>
    <recommendedName>
        <fullName evidence="11">Glutathione hydrolase proenzyme</fullName>
        <ecNumber evidence="11">2.3.2.2</ecNumber>
        <ecNumber evidence="11">3.4.19.13</ecNumber>
    </recommendedName>
    <component>
        <recommendedName>
            <fullName evidence="11">Glutathione hydrolase large chain</fullName>
        </recommendedName>
    </component>
    <component>
        <recommendedName>
            <fullName evidence="11">Glutathione hydrolase small chain</fullName>
        </recommendedName>
    </component>
</protein>
<dbReference type="PANTHER" id="PTHR43199">
    <property type="entry name" value="GLUTATHIONE HYDROLASE"/>
    <property type="match status" value="1"/>
</dbReference>
<dbReference type="InterPro" id="IPR029055">
    <property type="entry name" value="Ntn_hydrolases_N"/>
</dbReference>
<dbReference type="AlphaFoldDB" id="A0A1I6GH39"/>
<dbReference type="InterPro" id="IPR051792">
    <property type="entry name" value="GGT_bact"/>
</dbReference>
<dbReference type="Pfam" id="PF01019">
    <property type="entry name" value="G_glu_transpept"/>
    <property type="match status" value="1"/>
</dbReference>
<dbReference type="EMBL" id="FOYW01000001">
    <property type="protein sequence ID" value="SFR41496.1"/>
    <property type="molecule type" value="Genomic_DNA"/>
</dbReference>
<dbReference type="Gene3D" id="1.10.246.130">
    <property type="match status" value="1"/>
</dbReference>